<dbReference type="PANTHER" id="PTHR11918">
    <property type="entry name" value="RADICAL SAM PROTEINS"/>
    <property type="match status" value="1"/>
</dbReference>
<evidence type="ECO:0000259" key="16">
    <source>
        <dbReference type="PROSITE" id="PS50926"/>
    </source>
</evidence>
<dbReference type="GO" id="GO:0005783">
    <property type="term" value="C:endoplasmic reticulum"/>
    <property type="evidence" value="ECO:0007669"/>
    <property type="project" value="TreeGrafter"/>
</dbReference>
<proteinExistence type="inferred from homology"/>
<evidence type="ECO:0000256" key="12">
    <source>
        <dbReference type="ARBA" id="ARBA00023014"/>
    </source>
</evidence>
<keyword evidence="11" id="KW-0408">Iron</keyword>
<evidence type="ECO:0000256" key="4">
    <source>
        <dbReference type="ARBA" id="ARBA00013273"/>
    </source>
</evidence>
<dbReference type="AlphaFoldDB" id="A0AAN8Y1F7"/>
<evidence type="ECO:0000313" key="20">
    <source>
        <dbReference type="Proteomes" id="UP001371456"/>
    </source>
</evidence>
<keyword evidence="12" id="KW-0411">Iron-sulfur</keyword>
<dbReference type="PROSITE" id="PS51918">
    <property type="entry name" value="RADICAL_SAM"/>
    <property type="match status" value="1"/>
</dbReference>
<dbReference type="SFLD" id="SFLDS00029">
    <property type="entry name" value="Radical_SAM"/>
    <property type="match status" value="1"/>
</dbReference>
<reference evidence="19 20" key="1">
    <citation type="submission" date="2024-02" db="EMBL/GenBank/DDBJ databases">
        <title>de novo genome assembly of Solanum bulbocastanum strain 11H21.</title>
        <authorList>
            <person name="Hosaka A.J."/>
        </authorList>
    </citation>
    <scope>NUCLEOTIDE SEQUENCE [LARGE SCALE GENOMIC DNA]</scope>
    <source>
        <tissue evidence="19">Young leaves</tissue>
    </source>
</reference>
<dbReference type="Pfam" id="PF04055">
    <property type="entry name" value="Radical_SAM"/>
    <property type="match status" value="1"/>
</dbReference>
<evidence type="ECO:0000259" key="18">
    <source>
        <dbReference type="PROSITE" id="PS51918"/>
    </source>
</evidence>
<dbReference type="InterPro" id="IPR058240">
    <property type="entry name" value="rSAM_sf"/>
</dbReference>
<feature type="domain" description="Radical SAM core" evidence="18">
    <location>
        <begin position="186"/>
        <end position="419"/>
    </location>
</feature>
<dbReference type="Gene3D" id="3.40.50.12160">
    <property type="entry name" value="Methylthiotransferase, N-terminal domain"/>
    <property type="match status" value="1"/>
</dbReference>
<dbReference type="PROSITE" id="PS50926">
    <property type="entry name" value="TRAM"/>
    <property type="match status" value="1"/>
</dbReference>
<dbReference type="Proteomes" id="UP001371456">
    <property type="component" value="Unassembled WGS sequence"/>
</dbReference>
<dbReference type="GO" id="GO:0035598">
    <property type="term" value="F:tRNA (N(6)-L-threonylcarbamoyladenosine(37)-C(2))-methylthiotransferase activity"/>
    <property type="evidence" value="ECO:0007669"/>
    <property type="project" value="UniProtKB-EC"/>
</dbReference>
<keyword evidence="15" id="KW-0812">Transmembrane</keyword>
<organism evidence="19 20">
    <name type="scientific">Solanum bulbocastanum</name>
    <name type="common">Wild potato</name>
    <dbReference type="NCBI Taxonomy" id="147425"/>
    <lineage>
        <taxon>Eukaryota</taxon>
        <taxon>Viridiplantae</taxon>
        <taxon>Streptophyta</taxon>
        <taxon>Embryophyta</taxon>
        <taxon>Tracheophyta</taxon>
        <taxon>Spermatophyta</taxon>
        <taxon>Magnoliopsida</taxon>
        <taxon>eudicotyledons</taxon>
        <taxon>Gunneridae</taxon>
        <taxon>Pentapetalae</taxon>
        <taxon>asterids</taxon>
        <taxon>lamiids</taxon>
        <taxon>Solanales</taxon>
        <taxon>Solanaceae</taxon>
        <taxon>Solanoideae</taxon>
        <taxon>Solaneae</taxon>
        <taxon>Solanum</taxon>
    </lineage>
</organism>
<sequence length="622" mass="67967">MEDIEDLLVGTGAGVPPGFRLPVPAAVGVNPKQRKKNGETKLTVVQDSPAPKIPGTQTIYIKTFGCSHNQSDSEYMAGQLSAFGYALSDNPDEADLWMINTCTVKSPSQSAMDTVISKGRSAKKPLVVAGCVPQGSRNLKELEGVSIVGVQQIDRVVEVVEETLKGHEVRLLTRKTLPALDLPKVRKNKFVEILPINVGCLGACTYCKTKHARGHLGSYTVDSLVGRVKNVIADGVREIWLSSEDTGAYGRDIGVNLPILLNAIVAELPLNGSTMLRIGMTNPPYILEHLKEIADVLCHPCVYSFLHVPVQSGSDSILSAMNREYTVGEFRKVVDTLMELVPGMQIATDIICGFPGETDEDFAQTVDLIKDYKLAQVHISQFYPRPGTPAARMKKVPSYVVKQRSRELTAVFESFTPYAGVEGKVERIWITDIASDGIHLVGHTKGYIQVLVIGPESMMGSSAMVKITSVGRWSVFGEVIEILCQNNEDVPSYRSFDERCSPCALSEEACACSKEQEPCSATSDCCNQSPTREATTLLKNDPNQNNHSSRNLIGWFLRNRKNQSSKKMDLTSSESKEKQIQDLGRRSAWSPVDIALLSGILLSLFTIVALFLNLGSKSLSSK</sequence>
<dbReference type="SMART" id="SM00729">
    <property type="entry name" value="Elp3"/>
    <property type="match status" value="1"/>
</dbReference>
<evidence type="ECO:0000259" key="17">
    <source>
        <dbReference type="PROSITE" id="PS51449"/>
    </source>
</evidence>
<evidence type="ECO:0000313" key="19">
    <source>
        <dbReference type="EMBL" id="KAK6775764.1"/>
    </source>
</evidence>
<evidence type="ECO:0000256" key="11">
    <source>
        <dbReference type="ARBA" id="ARBA00023004"/>
    </source>
</evidence>
<dbReference type="InterPro" id="IPR013848">
    <property type="entry name" value="Methylthiotransferase_N"/>
</dbReference>
<feature type="domain" description="TRAM" evidence="16">
    <location>
        <begin position="419"/>
        <end position="481"/>
    </location>
</feature>
<comment type="catalytic activity">
    <reaction evidence="14">
        <text>N(6)-L-threonylcarbamoyladenosine(37) in tRNA + (sulfur carrier)-SH + AH2 + 2 S-adenosyl-L-methionine = 2-methylsulfanyl-N(6)-L-threonylcarbamoyladenosine(37) in tRNA + (sulfur carrier)-H + 5'-deoxyadenosine + L-methionine + A + S-adenosyl-L-homocysteine + 2 H(+)</text>
        <dbReference type="Rhea" id="RHEA:37075"/>
        <dbReference type="Rhea" id="RHEA-COMP:10163"/>
        <dbReference type="Rhea" id="RHEA-COMP:11092"/>
        <dbReference type="Rhea" id="RHEA-COMP:14737"/>
        <dbReference type="Rhea" id="RHEA-COMP:14739"/>
        <dbReference type="ChEBI" id="CHEBI:13193"/>
        <dbReference type="ChEBI" id="CHEBI:15378"/>
        <dbReference type="ChEBI" id="CHEBI:17319"/>
        <dbReference type="ChEBI" id="CHEBI:17499"/>
        <dbReference type="ChEBI" id="CHEBI:29917"/>
        <dbReference type="ChEBI" id="CHEBI:57844"/>
        <dbReference type="ChEBI" id="CHEBI:57856"/>
        <dbReference type="ChEBI" id="CHEBI:59789"/>
        <dbReference type="ChEBI" id="CHEBI:64428"/>
        <dbReference type="ChEBI" id="CHEBI:74418"/>
        <dbReference type="ChEBI" id="CHEBI:74420"/>
        <dbReference type="EC" id="2.8.4.5"/>
    </reaction>
</comment>
<dbReference type="NCBIfam" id="TIGR01578">
    <property type="entry name" value="MiaB-like-B"/>
    <property type="match status" value="1"/>
</dbReference>
<dbReference type="InterPro" id="IPR002792">
    <property type="entry name" value="TRAM_dom"/>
</dbReference>
<dbReference type="CDD" id="cd01335">
    <property type="entry name" value="Radical_SAM"/>
    <property type="match status" value="1"/>
</dbReference>
<dbReference type="InterPro" id="IPR006466">
    <property type="entry name" value="MiaB-like_arc_euk"/>
</dbReference>
<feature type="transmembrane region" description="Helical" evidence="15">
    <location>
        <begin position="594"/>
        <end position="614"/>
    </location>
</feature>
<dbReference type="SFLD" id="SFLDG01082">
    <property type="entry name" value="B12-binding_domain_containing"/>
    <property type="match status" value="1"/>
</dbReference>
<evidence type="ECO:0000256" key="7">
    <source>
        <dbReference type="ARBA" id="ARBA00022679"/>
    </source>
</evidence>
<dbReference type="FunFam" id="3.80.30.20:FF:000002">
    <property type="entry name" value="threonylcarbamoyladenosine tRNA methylthiotransferase isoform X2"/>
    <property type="match status" value="1"/>
</dbReference>
<dbReference type="InterPro" id="IPR020612">
    <property type="entry name" value="Methylthiotransferase_CS"/>
</dbReference>
<keyword evidence="7" id="KW-0808">Transferase</keyword>
<keyword evidence="10" id="KW-0479">Metal-binding</keyword>
<comment type="caution">
    <text evidence="19">The sequence shown here is derived from an EMBL/GenBank/DDBJ whole genome shotgun (WGS) entry which is preliminary data.</text>
</comment>
<comment type="similarity">
    <text evidence="3">Belongs to the methylthiotransferase family. CDKAL1 subfamily.</text>
</comment>
<feature type="domain" description="MTTase N-terminal" evidence="17">
    <location>
        <begin position="57"/>
        <end position="165"/>
    </location>
</feature>
<accession>A0AAN8Y1F7</accession>
<protein>
    <recommendedName>
        <fullName evidence="5">Threonylcarbamoyladenosine tRNA methylthiotransferase</fullName>
        <ecNumber evidence="4">2.8.4.5</ecNumber>
    </recommendedName>
    <alternativeName>
        <fullName evidence="13">tRNA-t(6)A37 methylthiotransferase</fullName>
    </alternativeName>
</protein>
<dbReference type="InterPro" id="IPR023404">
    <property type="entry name" value="rSAM_horseshoe"/>
</dbReference>
<evidence type="ECO:0000256" key="6">
    <source>
        <dbReference type="ARBA" id="ARBA00022485"/>
    </source>
</evidence>
<evidence type="ECO:0000256" key="5">
    <source>
        <dbReference type="ARBA" id="ARBA00018810"/>
    </source>
</evidence>
<dbReference type="InterPro" id="IPR006638">
    <property type="entry name" value="Elp3/MiaA/NifB-like_rSAM"/>
</dbReference>
<dbReference type="PROSITE" id="PS51449">
    <property type="entry name" value="MTTASE_N"/>
    <property type="match status" value="1"/>
</dbReference>
<dbReference type="EC" id="2.8.4.5" evidence="4"/>
<evidence type="ECO:0000256" key="8">
    <source>
        <dbReference type="ARBA" id="ARBA00022691"/>
    </source>
</evidence>
<dbReference type="InterPro" id="IPR007197">
    <property type="entry name" value="rSAM"/>
</dbReference>
<dbReference type="SUPFAM" id="SSF102114">
    <property type="entry name" value="Radical SAM enzymes"/>
    <property type="match status" value="1"/>
</dbReference>
<dbReference type="Pfam" id="PF00919">
    <property type="entry name" value="UPF0004"/>
    <property type="match status" value="1"/>
</dbReference>
<dbReference type="GO" id="GO:0046872">
    <property type="term" value="F:metal ion binding"/>
    <property type="evidence" value="ECO:0007669"/>
    <property type="project" value="UniProtKB-KW"/>
</dbReference>
<dbReference type="EMBL" id="JBANQN010000011">
    <property type="protein sequence ID" value="KAK6775764.1"/>
    <property type="molecule type" value="Genomic_DNA"/>
</dbReference>
<keyword evidence="8" id="KW-0949">S-adenosyl-L-methionine</keyword>
<dbReference type="InterPro" id="IPR038135">
    <property type="entry name" value="Methylthiotransferase_N_sf"/>
</dbReference>
<keyword evidence="15" id="KW-0472">Membrane</keyword>
<dbReference type="InterPro" id="IPR005839">
    <property type="entry name" value="Methylthiotransferase"/>
</dbReference>
<evidence type="ECO:0000256" key="10">
    <source>
        <dbReference type="ARBA" id="ARBA00022723"/>
    </source>
</evidence>
<evidence type="ECO:0000256" key="14">
    <source>
        <dbReference type="ARBA" id="ARBA00051661"/>
    </source>
</evidence>
<keyword evidence="20" id="KW-1185">Reference proteome</keyword>
<dbReference type="Gene3D" id="3.80.30.20">
    <property type="entry name" value="tm_1862 like domain"/>
    <property type="match status" value="1"/>
</dbReference>
<comment type="function">
    <text evidence="2">Catalyzes the methylthiolation of N6-threonylcarbamoyladenosine (t(6)A), leading to the formation of 2-methylthio-N6-threonylcarbamoyladenosine (ms(2)t(6)A) at position 37 in tRNAs that read codons beginning with adenine.</text>
</comment>
<evidence type="ECO:0000256" key="15">
    <source>
        <dbReference type="SAM" id="Phobius"/>
    </source>
</evidence>
<keyword evidence="15" id="KW-1133">Transmembrane helix</keyword>
<dbReference type="FunFam" id="3.40.50.12160:FF:000009">
    <property type="entry name" value="threonylcarbamoyladenosine tRNA methylthiotransferase"/>
    <property type="match status" value="1"/>
</dbReference>
<dbReference type="NCBIfam" id="TIGR00089">
    <property type="entry name" value="MiaB/RimO family radical SAM methylthiotransferase"/>
    <property type="match status" value="1"/>
</dbReference>
<evidence type="ECO:0000256" key="3">
    <source>
        <dbReference type="ARBA" id="ARBA00008616"/>
    </source>
</evidence>
<name>A0AAN8Y1F7_SOLBU</name>
<gene>
    <name evidence="19" type="ORF">RDI58_026765</name>
</gene>
<comment type="cofactor">
    <cofactor evidence="1">
        <name>[4Fe-4S] cluster</name>
        <dbReference type="ChEBI" id="CHEBI:49883"/>
    </cofactor>
</comment>
<evidence type="ECO:0000256" key="9">
    <source>
        <dbReference type="ARBA" id="ARBA00022694"/>
    </source>
</evidence>
<evidence type="ECO:0000256" key="1">
    <source>
        <dbReference type="ARBA" id="ARBA00001966"/>
    </source>
</evidence>
<dbReference type="GO" id="GO:0051539">
    <property type="term" value="F:4 iron, 4 sulfur cluster binding"/>
    <property type="evidence" value="ECO:0007669"/>
    <property type="project" value="UniProtKB-KW"/>
</dbReference>
<evidence type="ECO:0000256" key="13">
    <source>
        <dbReference type="ARBA" id="ARBA00031213"/>
    </source>
</evidence>
<keyword evidence="9" id="KW-0819">tRNA processing</keyword>
<keyword evidence="6" id="KW-0004">4Fe-4S</keyword>
<dbReference type="PANTHER" id="PTHR11918:SF45">
    <property type="entry name" value="THREONYLCARBAMOYLADENOSINE TRNA METHYLTHIOTRANSFERASE"/>
    <property type="match status" value="1"/>
</dbReference>
<evidence type="ECO:0000256" key="2">
    <source>
        <dbReference type="ARBA" id="ARBA00002399"/>
    </source>
</evidence>
<dbReference type="PROSITE" id="PS01278">
    <property type="entry name" value="MTTASE_RADICAL"/>
    <property type="match status" value="1"/>
</dbReference>